<organism evidence="1 2">
    <name type="scientific">Dankookia rubra</name>
    <dbReference type="NCBI Taxonomy" id="1442381"/>
    <lineage>
        <taxon>Bacteria</taxon>
        <taxon>Pseudomonadati</taxon>
        <taxon>Pseudomonadota</taxon>
        <taxon>Alphaproteobacteria</taxon>
        <taxon>Acetobacterales</taxon>
        <taxon>Roseomonadaceae</taxon>
        <taxon>Dankookia</taxon>
    </lineage>
</organism>
<protein>
    <submittedName>
        <fullName evidence="1">Uncharacterized protein</fullName>
    </submittedName>
</protein>
<accession>A0A4R5Q905</accession>
<keyword evidence="2" id="KW-1185">Reference proteome</keyword>
<evidence type="ECO:0000313" key="1">
    <source>
        <dbReference type="EMBL" id="TDH59442.1"/>
    </source>
</evidence>
<dbReference type="RefSeq" id="WP_133291766.1">
    <property type="nucleotide sequence ID" value="NZ_SMSJ01000066.1"/>
</dbReference>
<dbReference type="Proteomes" id="UP000295096">
    <property type="component" value="Unassembled WGS sequence"/>
</dbReference>
<evidence type="ECO:0000313" key="2">
    <source>
        <dbReference type="Proteomes" id="UP000295096"/>
    </source>
</evidence>
<sequence>MSQDNDIARVAAALGAPGLKYRSFGNEPVRPRIPPEAKGAERNRALDATIGHDLVAPMPAEEPRPTMKMIAEALSPSAMPPAGPFPAAAAPAWPLLDALSAPMVAETREPARGTLVQLFGDLAAPGPATPPPVATLPAASLALPAAAFAPPAAVPAAIPAAGALPPAAPVAPAIPASPAAGPFPATWAPLAPAAATPAAAPGLVPADRVTTPLAEVLQNLGRGGPAANPVFAGLRLPGNGSR</sequence>
<reference evidence="1 2" key="1">
    <citation type="journal article" date="2016" name="J. Microbiol.">
        <title>Dankookia rubra gen. nov., sp. nov., an alphaproteobacterium isolated from sediment of a shallow stream.</title>
        <authorList>
            <person name="Kim W.H."/>
            <person name="Kim D.H."/>
            <person name="Kang K."/>
            <person name="Ahn T.Y."/>
        </authorList>
    </citation>
    <scope>NUCLEOTIDE SEQUENCE [LARGE SCALE GENOMIC DNA]</scope>
    <source>
        <strain evidence="1 2">JCM30602</strain>
    </source>
</reference>
<name>A0A4R5Q905_9PROT</name>
<dbReference type="AlphaFoldDB" id="A0A4R5Q905"/>
<comment type="caution">
    <text evidence="1">The sequence shown here is derived from an EMBL/GenBank/DDBJ whole genome shotgun (WGS) entry which is preliminary data.</text>
</comment>
<dbReference type="EMBL" id="SMSJ01000066">
    <property type="protein sequence ID" value="TDH59442.1"/>
    <property type="molecule type" value="Genomic_DNA"/>
</dbReference>
<proteinExistence type="predicted"/>
<dbReference type="OrthoDB" id="7285459at2"/>
<gene>
    <name evidence="1" type="ORF">E2C06_27400</name>
</gene>